<keyword evidence="3" id="KW-1185">Reference proteome</keyword>
<evidence type="ECO:0000313" key="3">
    <source>
        <dbReference type="Proteomes" id="UP001189429"/>
    </source>
</evidence>
<feature type="compositionally biased region" description="Basic and acidic residues" evidence="1">
    <location>
        <begin position="95"/>
        <end position="108"/>
    </location>
</feature>
<protein>
    <submittedName>
        <fullName evidence="2">Uncharacterized protein</fullName>
    </submittedName>
</protein>
<accession>A0ABN9RXQ3</accession>
<reference evidence="2" key="1">
    <citation type="submission" date="2023-10" db="EMBL/GenBank/DDBJ databases">
        <authorList>
            <person name="Chen Y."/>
            <person name="Shah S."/>
            <person name="Dougan E. K."/>
            <person name="Thang M."/>
            <person name="Chan C."/>
        </authorList>
    </citation>
    <scope>NUCLEOTIDE SEQUENCE [LARGE SCALE GENOMIC DNA]</scope>
</reference>
<feature type="region of interest" description="Disordered" evidence="1">
    <location>
        <begin position="36"/>
        <end position="150"/>
    </location>
</feature>
<organism evidence="2 3">
    <name type="scientific">Prorocentrum cordatum</name>
    <dbReference type="NCBI Taxonomy" id="2364126"/>
    <lineage>
        <taxon>Eukaryota</taxon>
        <taxon>Sar</taxon>
        <taxon>Alveolata</taxon>
        <taxon>Dinophyceae</taxon>
        <taxon>Prorocentrales</taxon>
        <taxon>Prorocentraceae</taxon>
        <taxon>Prorocentrum</taxon>
    </lineage>
</organism>
<sequence length="150" mass="16088">MLVTTRGDLGKHQHQASTGCFGHEILVRVGSMAGSRDLKQENMNQYKKRGSSAPPPLPKSLEAFRGPAPSPQKNNDGDGDGTLTTAVTANKLGSQRKDKEEKENERGRGFHQSFGFSLAATQNPTGGGHSHPPGPLLASRPPLIRPENKK</sequence>
<evidence type="ECO:0000313" key="2">
    <source>
        <dbReference type="EMBL" id="CAK0824089.1"/>
    </source>
</evidence>
<comment type="caution">
    <text evidence="2">The sequence shown here is derived from an EMBL/GenBank/DDBJ whole genome shotgun (WGS) entry which is preliminary data.</text>
</comment>
<proteinExistence type="predicted"/>
<feature type="compositionally biased region" description="Polar residues" evidence="1">
    <location>
        <begin position="82"/>
        <end position="93"/>
    </location>
</feature>
<dbReference type="Proteomes" id="UP001189429">
    <property type="component" value="Unassembled WGS sequence"/>
</dbReference>
<evidence type="ECO:0000256" key="1">
    <source>
        <dbReference type="SAM" id="MobiDB-lite"/>
    </source>
</evidence>
<name>A0ABN9RXQ3_9DINO</name>
<dbReference type="EMBL" id="CAUYUJ010008485">
    <property type="protein sequence ID" value="CAK0824089.1"/>
    <property type="molecule type" value="Genomic_DNA"/>
</dbReference>
<gene>
    <name evidence="2" type="ORF">PCOR1329_LOCUS24588</name>
</gene>